<sequence>MKEKIIKQQRLKKNRIKRNCSDNVSLESSSSSSVGLLARRKPAVAVVNAQLAKVQRLPLIDNSIDKPRTVKSLSAGQTTRNLPTSTSCTLPKIGGSGQGRRVTISESNHRRANSSGSVDRRRTGRTQEGLSVRSASLRPISDPLLDVLAQIHKIVMISDAAVKSLSAGQTARNLPTSTSCTLPKIGGSGQGRRVTISESNHRRANSSGSVDRRRAGKTQEGLSVRSASLRPISDPLLDVLAQIHKIVMISDAAPSESMNHKRRVVEQFRRRIFGKSSNADMIKKHLRKNLYSCRGMFAAGLEGHSRDYCSAHKVVSREFS</sequence>
<organism evidence="2 3">
    <name type="scientific">Oesophagostomum dentatum</name>
    <name type="common">Nodular worm</name>
    <dbReference type="NCBI Taxonomy" id="61180"/>
    <lineage>
        <taxon>Eukaryota</taxon>
        <taxon>Metazoa</taxon>
        <taxon>Ecdysozoa</taxon>
        <taxon>Nematoda</taxon>
        <taxon>Chromadorea</taxon>
        <taxon>Rhabditida</taxon>
        <taxon>Rhabditina</taxon>
        <taxon>Rhabditomorpha</taxon>
        <taxon>Strongyloidea</taxon>
        <taxon>Strongylidae</taxon>
        <taxon>Oesophagostomum</taxon>
    </lineage>
</organism>
<feature type="compositionally biased region" description="Polar residues" evidence="1">
    <location>
        <begin position="171"/>
        <end position="181"/>
    </location>
</feature>
<gene>
    <name evidence="2" type="ORF">OESDEN_05553</name>
</gene>
<feature type="compositionally biased region" description="Polar residues" evidence="1">
    <location>
        <begin position="72"/>
        <end position="89"/>
    </location>
</feature>
<feature type="region of interest" description="Disordered" evidence="1">
    <location>
        <begin position="171"/>
        <end position="222"/>
    </location>
</feature>
<keyword evidence="3" id="KW-1185">Reference proteome</keyword>
<evidence type="ECO:0000313" key="3">
    <source>
        <dbReference type="Proteomes" id="UP000053660"/>
    </source>
</evidence>
<dbReference type="OrthoDB" id="5860149at2759"/>
<proteinExistence type="predicted"/>
<feature type="region of interest" description="Disordered" evidence="1">
    <location>
        <begin position="72"/>
        <end position="131"/>
    </location>
</feature>
<accession>A0A0B1TAC9</accession>
<dbReference type="Proteomes" id="UP000053660">
    <property type="component" value="Unassembled WGS sequence"/>
</dbReference>
<dbReference type="EMBL" id="KN550299">
    <property type="protein sequence ID" value="KHJ94518.1"/>
    <property type="molecule type" value="Genomic_DNA"/>
</dbReference>
<evidence type="ECO:0000256" key="1">
    <source>
        <dbReference type="SAM" id="MobiDB-lite"/>
    </source>
</evidence>
<dbReference type="AlphaFoldDB" id="A0A0B1TAC9"/>
<evidence type="ECO:0000313" key="2">
    <source>
        <dbReference type="EMBL" id="KHJ94518.1"/>
    </source>
</evidence>
<reference evidence="2 3" key="1">
    <citation type="submission" date="2014-03" db="EMBL/GenBank/DDBJ databases">
        <title>Draft genome of the hookworm Oesophagostomum dentatum.</title>
        <authorList>
            <person name="Mitreva M."/>
        </authorList>
    </citation>
    <scope>NUCLEOTIDE SEQUENCE [LARGE SCALE GENOMIC DNA]</scope>
    <source>
        <strain evidence="2 3">OD-Hann</strain>
    </source>
</reference>
<protein>
    <submittedName>
        <fullName evidence="2">Uncharacterized protein</fullName>
    </submittedName>
</protein>
<name>A0A0B1TAC9_OESDE</name>